<dbReference type="GO" id="GO:0009100">
    <property type="term" value="P:glycoprotein metabolic process"/>
    <property type="evidence" value="ECO:0007669"/>
    <property type="project" value="UniProtKB-ARBA"/>
</dbReference>
<organism evidence="2 3">
    <name type="scientific">Senegalimassilia faecalis</name>
    <dbReference type="NCBI Taxonomy" id="2509433"/>
    <lineage>
        <taxon>Bacteria</taxon>
        <taxon>Bacillati</taxon>
        <taxon>Actinomycetota</taxon>
        <taxon>Coriobacteriia</taxon>
        <taxon>Coriobacteriales</taxon>
        <taxon>Coriobacteriaceae</taxon>
        <taxon>Senegalimassilia</taxon>
    </lineage>
</organism>
<dbReference type="Proteomes" id="UP000293345">
    <property type="component" value="Unassembled WGS sequence"/>
</dbReference>
<dbReference type="PANTHER" id="PTHR43404">
    <property type="entry name" value="LIPOPOLYSACCHARIDE CHOLINEPHOSPHOTRANSFERASE LICD"/>
    <property type="match status" value="1"/>
</dbReference>
<feature type="domain" description="LicD/FKTN/FKRP nucleotidyltransferase" evidence="1">
    <location>
        <begin position="26"/>
        <end position="244"/>
    </location>
</feature>
<gene>
    <name evidence="2" type="ORF">ET524_08665</name>
</gene>
<protein>
    <submittedName>
        <fullName evidence="2">LicD family protein</fullName>
    </submittedName>
</protein>
<dbReference type="Pfam" id="PF04991">
    <property type="entry name" value="LicD"/>
    <property type="match status" value="1"/>
</dbReference>
<dbReference type="EMBL" id="SDPW01000001">
    <property type="protein sequence ID" value="RXZ54543.1"/>
    <property type="molecule type" value="Genomic_DNA"/>
</dbReference>
<dbReference type="InterPro" id="IPR052942">
    <property type="entry name" value="LPS_cholinephosphotransferase"/>
</dbReference>
<name>A0A4Q2K449_9ACTN</name>
<evidence type="ECO:0000313" key="2">
    <source>
        <dbReference type="EMBL" id="RXZ54543.1"/>
    </source>
</evidence>
<keyword evidence="3" id="KW-1185">Reference proteome</keyword>
<dbReference type="PANTHER" id="PTHR43404:SF2">
    <property type="entry name" value="LIPOPOLYSACCHARIDE CHOLINEPHOSPHOTRANSFERASE LICD"/>
    <property type="match status" value="1"/>
</dbReference>
<dbReference type="AlphaFoldDB" id="A0A4Q2K449"/>
<evidence type="ECO:0000259" key="1">
    <source>
        <dbReference type="Pfam" id="PF04991"/>
    </source>
</evidence>
<reference evidence="2 3" key="1">
    <citation type="submission" date="2019-01" db="EMBL/GenBank/DDBJ databases">
        <title>Senegalimassilia sp. nov. KGMB04484 isolated human feces.</title>
        <authorList>
            <person name="Han K.-I."/>
            <person name="Kim J.-S."/>
            <person name="Lee K.C."/>
            <person name="Suh M.K."/>
            <person name="Eom M.K."/>
            <person name="Lee J.H."/>
            <person name="Park S.-H."/>
            <person name="Kang S.W."/>
            <person name="Park J.-E."/>
            <person name="Oh B.S."/>
            <person name="Yu S.Y."/>
            <person name="Choi S.-H."/>
            <person name="Lee D.H."/>
            <person name="Yoon H."/>
            <person name="Kim B.-Y."/>
            <person name="Lee J.H."/>
            <person name="Lee J.-S."/>
        </authorList>
    </citation>
    <scope>NUCLEOTIDE SEQUENCE [LARGE SCALE GENOMIC DNA]</scope>
    <source>
        <strain evidence="2 3">KGMB04484</strain>
    </source>
</reference>
<accession>A0A4Q2K449</accession>
<evidence type="ECO:0000313" key="3">
    <source>
        <dbReference type="Proteomes" id="UP000293345"/>
    </source>
</evidence>
<sequence>MKMKEISVSERKKLQLDILQKIDVLCREQGFRYYLNSGTLLGAVRHKGYIPWDDDIDITMPRPDYEAFYRFFKENNTDDEMQLISYRDKTSIYPFFKMVNPKTIVIEHYIDPKYRTGAWVDIFPLDGVKKNDSEPFKLNAKAHAKYNVVVANPNYGTTKLRKLVKRILVPLYRKNDIYEIARNLDNQVASTPICPENDVALVVWSYGEQERMPYSILEATELEFEGKMFLAPRDWDQYLTSVYGQYMELPPVDQRETHFCTAYWKD</sequence>
<dbReference type="InterPro" id="IPR007074">
    <property type="entry name" value="LicD/FKTN/FKRP_NTP_transf"/>
</dbReference>
<proteinExistence type="predicted"/>
<comment type="caution">
    <text evidence="2">The sequence shown here is derived from an EMBL/GenBank/DDBJ whole genome shotgun (WGS) entry which is preliminary data.</text>
</comment>